<proteinExistence type="predicted"/>
<dbReference type="AlphaFoldDB" id="A0A6S6SQF2"/>
<protein>
    <submittedName>
        <fullName evidence="1">Uncharacterized protein</fullName>
    </submittedName>
</protein>
<accession>A0A6S6SQF2</accession>
<organism evidence="1">
    <name type="scientific">uncultured Aureispira sp</name>
    <dbReference type="NCBI Taxonomy" id="1331704"/>
    <lineage>
        <taxon>Bacteria</taxon>
        <taxon>Pseudomonadati</taxon>
        <taxon>Bacteroidota</taxon>
        <taxon>Saprospiria</taxon>
        <taxon>Saprospirales</taxon>
        <taxon>Saprospiraceae</taxon>
        <taxon>Aureispira</taxon>
        <taxon>environmental samples</taxon>
    </lineage>
</organism>
<evidence type="ECO:0000313" key="1">
    <source>
        <dbReference type="EMBL" id="CAA6806922.1"/>
    </source>
</evidence>
<reference evidence="1" key="1">
    <citation type="submission" date="2020-01" db="EMBL/GenBank/DDBJ databases">
        <authorList>
            <person name="Meier V. D."/>
            <person name="Meier V D."/>
        </authorList>
    </citation>
    <scope>NUCLEOTIDE SEQUENCE</scope>
    <source>
        <strain evidence="1">HLG_WM_MAG_10</strain>
    </source>
</reference>
<name>A0A6S6SQF2_9BACT</name>
<dbReference type="EMBL" id="CACVAQ010000125">
    <property type="protein sequence ID" value="CAA6806922.1"/>
    <property type="molecule type" value="Genomic_DNA"/>
</dbReference>
<sequence>MMIKKISSYFQRIGIDYITDPNRQALSFDVKTPEGQWQCLVLVGNKTKDRTKKRHSGVGLYSTHPMKVPFTLRNQMAIFLMCLNSDRVFGNFELDPDSGDLHFKTYIDFENRSFSEKTVERNLLINISIMEQHLQKITKMIKCA</sequence>
<gene>
    <name evidence="1" type="ORF">HELGO_WM34671</name>
</gene>